<dbReference type="Proteomes" id="UP000838100">
    <property type="component" value="Unassembled WGS sequence"/>
</dbReference>
<organism evidence="2 3">
    <name type="scientific">Sinobacterium norvegicum</name>
    <dbReference type="NCBI Taxonomy" id="1641715"/>
    <lineage>
        <taxon>Bacteria</taxon>
        <taxon>Pseudomonadati</taxon>
        <taxon>Pseudomonadota</taxon>
        <taxon>Gammaproteobacteria</taxon>
        <taxon>Cellvibrionales</taxon>
        <taxon>Spongiibacteraceae</taxon>
        <taxon>Sinobacterium</taxon>
    </lineage>
</organism>
<dbReference type="PROSITE" id="PS51257">
    <property type="entry name" value="PROKAR_LIPOPROTEIN"/>
    <property type="match status" value="1"/>
</dbReference>
<sequence length="683" mass="71381">MKKNNSFVKIKKSRNMFSKTLISAALTTALLSGCGGSSGTDDYAQPALSGANNSSQSLMGSAVKGPIINADVTVYALDLNAEDLRGAIVATGSTNELAQFSDIIIESGNDNEAFFDSYFIVEVSNGTVITTGEAPKLATLTTLISGRTYSRDGAVYATPLSTFAVTYTAKLLNNSDMLFGEALTEASETIQSAFGFGILDGIDLYTTAPILTDSGNHQQALEYRTAIEGFAAILLLITETSGLTTDQLLSMLASDLLDGGIDGLANGEVIDGLPSVEQLSTAIATNPALLNIPGTDQAISQLIDLIKQESTLIAPSVTAADLTAPQPVAALGGKTDTDGDGISDSLDQFPLNANEAKDSDSDCPVVSDSEQNEVTGNGCGDNSDWASEISDVQSACDPGALSEGNTGTVLTPDEKKTLGCSDSDEDGIKDIDDIFPLNKAEWADSDNDCPASETDPSQQSSTSGNNCGDNSDPTYCYSIEIEGQIPSVNIEGGAGTTHGLGFASFDSYQQIATIEAVQRAEVLLVAGFEGSRAADSTLNVEYFINFDKPNRNPDLTSASDRALGNSKRLSNCTRAALVPAADGGPLQVCPEVDGNGAIVPDTGLISSDAAYNAWTQAVTTDRGVFNNAQTIEFSTTLVVATFDVDVDYRMTKTSEFYGPGSCNIDVSNIRDDVLAIPQSFTLD</sequence>
<dbReference type="RefSeq" id="WP_237444039.1">
    <property type="nucleotide sequence ID" value="NZ_CAKLPX010000001.1"/>
</dbReference>
<keyword evidence="3" id="KW-1185">Reference proteome</keyword>
<feature type="compositionally biased region" description="Polar residues" evidence="1">
    <location>
        <begin position="454"/>
        <end position="468"/>
    </location>
</feature>
<comment type="caution">
    <text evidence="2">The sequence shown here is derived from an EMBL/GenBank/DDBJ whole genome shotgun (WGS) entry which is preliminary data.</text>
</comment>
<feature type="region of interest" description="Disordered" evidence="1">
    <location>
        <begin position="442"/>
        <end position="468"/>
    </location>
</feature>
<evidence type="ECO:0000313" key="3">
    <source>
        <dbReference type="Proteomes" id="UP000838100"/>
    </source>
</evidence>
<accession>A0ABM9ADW2</accession>
<protein>
    <submittedName>
        <fullName evidence="2">Uncharacterized protein</fullName>
    </submittedName>
</protein>
<evidence type="ECO:0000256" key="1">
    <source>
        <dbReference type="SAM" id="MobiDB-lite"/>
    </source>
</evidence>
<gene>
    <name evidence="2" type="ORF">SIN8267_01491</name>
</gene>
<reference evidence="2" key="1">
    <citation type="submission" date="2021-12" db="EMBL/GenBank/DDBJ databases">
        <authorList>
            <person name="Rodrigo-Torres L."/>
            <person name="Arahal R. D."/>
            <person name="Lucena T."/>
        </authorList>
    </citation>
    <scope>NUCLEOTIDE SEQUENCE</scope>
    <source>
        <strain evidence="2">CECT 8267</strain>
    </source>
</reference>
<evidence type="ECO:0000313" key="2">
    <source>
        <dbReference type="EMBL" id="CAH0991388.1"/>
    </source>
</evidence>
<proteinExistence type="predicted"/>
<name>A0ABM9ADW2_9GAMM</name>
<dbReference type="EMBL" id="CAKLPX010000001">
    <property type="protein sequence ID" value="CAH0991388.1"/>
    <property type="molecule type" value="Genomic_DNA"/>
</dbReference>
<feature type="region of interest" description="Disordered" evidence="1">
    <location>
        <begin position="352"/>
        <end position="425"/>
    </location>
</feature>